<dbReference type="Gene3D" id="3.40.630.30">
    <property type="match status" value="1"/>
</dbReference>
<evidence type="ECO:0008006" key="3">
    <source>
        <dbReference type="Google" id="ProtNLM"/>
    </source>
</evidence>
<dbReference type="EMBL" id="CP002779">
    <property type="protein sequence ID" value="AEH24548.1"/>
    <property type="molecule type" value="Genomic_DNA"/>
</dbReference>
<dbReference type="HOGENOM" id="CLU_3131012_0_0_2"/>
<dbReference type="InterPro" id="IPR016181">
    <property type="entry name" value="Acyl_CoA_acyltransferase"/>
</dbReference>
<name>F8AJA6_PYRYC</name>
<sequence length="49" mass="5787">MALDVEKDNEIAIAVYKKLGYSIEREHGVELEGKTYRFYRMVKSIIHNK</sequence>
<dbReference type="RefSeq" id="WP_013905605.1">
    <property type="nucleotide sequence ID" value="NC_015680.1"/>
</dbReference>
<dbReference type="GeneID" id="41371736"/>
<dbReference type="KEGG" id="pya:PYCH_08630"/>
<dbReference type="AlphaFoldDB" id="F8AJA6"/>
<reference evidence="1 2" key="1">
    <citation type="journal article" date="2011" name="J. Bacteriol.">
        <title>Complete genome sequence of the obligate piezophilic hyperthermophilic archaeon Pyrococcus yayanosii CH1.</title>
        <authorList>
            <person name="Jun X."/>
            <person name="Lupeng L."/>
            <person name="Minjuan X."/>
            <person name="Oger P."/>
            <person name="Fengping W."/>
            <person name="Jebbar M."/>
            <person name="Xiang X."/>
        </authorList>
    </citation>
    <scope>NUCLEOTIDE SEQUENCE [LARGE SCALE GENOMIC DNA]</scope>
    <source>
        <strain evidence="2">CH1 / JCM 16557</strain>
    </source>
</reference>
<evidence type="ECO:0000313" key="2">
    <source>
        <dbReference type="Proteomes" id="UP000008386"/>
    </source>
</evidence>
<organism evidence="1 2">
    <name type="scientific">Pyrococcus yayanosii (strain CH1 / JCM 16557)</name>
    <dbReference type="NCBI Taxonomy" id="529709"/>
    <lineage>
        <taxon>Archaea</taxon>
        <taxon>Methanobacteriati</taxon>
        <taxon>Methanobacteriota</taxon>
        <taxon>Thermococci</taxon>
        <taxon>Thermococcales</taxon>
        <taxon>Thermococcaceae</taxon>
        <taxon>Pyrococcus</taxon>
    </lineage>
</organism>
<dbReference type="Proteomes" id="UP000008386">
    <property type="component" value="Chromosome"/>
</dbReference>
<proteinExistence type="predicted"/>
<evidence type="ECO:0000313" key="1">
    <source>
        <dbReference type="EMBL" id="AEH24548.1"/>
    </source>
</evidence>
<keyword evidence="2" id="KW-1185">Reference proteome</keyword>
<protein>
    <recommendedName>
        <fullName evidence="3">Acetyltransferase</fullName>
    </recommendedName>
</protein>
<gene>
    <name evidence="1" type="ordered locus">PYCH_08630</name>
</gene>
<accession>F8AJA6</accession>
<dbReference type="SUPFAM" id="SSF55729">
    <property type="entry name" value="Acyl-CoA N-acyltransferases (Nat)"/>
    <property type="match status" value="1"/>
</dbReference>
<dbReference type="eggNOG" id="arCOG00834">
    <property type="taxonomic scope" value="Archaea"/>
</dbReference>